<reference evidence="1" key="2">
    <citation type="submission" date="2021-04" db="EMBL/GenBank/DDBJ databases">
        <title>Isolation and genomic analysis of the ibuprofen-degrading bacterium Sphingomonas strain MPO218.</title>
        <authorList>
            <person name="Aulestia M."/>
            <person name="Flores A."/>
            <person name="Mangas E.L."/>
            <person name="Perez-Pulido A.J."/>
            <person name="Santero E."/>
            <person name="Camacho E.M."/>
        </authorList>
    </citation>
    <scope>NUCLEOTIDE SEQUENCE</scope>
    <source>
        <strain evidence="1">MPO218</strain>
    </source>
</reference>
<dbReference type="SUPFAM" id="SSF53187">
    <property type="entry name" value="Zn-dependent exopeptidases"/>
    <property type="match status" value="1"/>
</dbReference>
<dbReference type="AlphaFoldDB" id="A0A975HGP8"/>
<dbReference type="InterPro" id="IPR021259">
    <property type="entry name" value="DUF2817"/>
</dbReference>
<evidence type="ECO:0000313" key="1">
    <source>
        <dbReference type="EMBL" id="QTH24688.1"/>
    </source>
</evidence>
<dbReference type="Gene3D" id="3.40.630.10">
    <property type="entry name" value="Zn peptidases"/>
    <property type="match status" value="1"/>
</dbReference>
<organism evidence="1 2">
    <name type="scientific">Rhizorhabdus wittichii</name>
    <dbReference type="NCBI Taxonomy" id="160791"/>
    <lineage>
        <taxon>Bacteria</taxon>
        <taxon>Pseudomonadati</taxon>
        <taxon>Pseudomonadota</taxon>
        <taxon>Alphaproteobacteria</taxon>
        <taxon>Sphingomonadales</taxon>
        <taxon>Sphingomonadaceae</taxon>
        <taxon>Rhizorhabdus</taxon>
    </lineage>
</organism>
<name>A0A975HGP8_9SPHN</name>
<dbReference type="EMBL" id="CP059319">
    <property type="protein sequence ID" value="QTH24688.1"/>
    <property type="molecule type" value="Genomic_DNA"/>
</dbReference>
<protein>
    <submittedName>
        <fullName evidence="1">DUF2817 domain-containing protein</fullName>
    </submittedName>
</protein>
<sequence length="366" mass="40412">MIEDSYFAPDYDGARETFLQAAELARLDVATSVHPLQGPAGQALATDTLRIGPADAETLLVLTSGMHGPELMCGSGCQVAALTEGWFERLPEGVAVLMVHAINPWGAAHVRRNNEDNVDLCRNFIDFSDPPAVNSRYEEVHAAFTCPERRGPARDAALAVLRDYRRVHGPGGYGTALMTGQYAHPDGISFGGRGPTWSNRLMTGLVQEHGRGAKRVALVDYHSGLGPWSHGSAVCMYEGERLERAHRWYGPWIWAPRVDVRNAPEECYDVTGHSSDGYDRMLPGVDVTAMVLEYGTRPSTTVFDIMLDDHWLTFFGDRETDEGRAIKAQLLDAFYPDDAEWRWSIVSRARQVVRQAMAGLRAVPAL</sequence>
<reference evidence="1" key="1">
    <citation type="submission" date="2020-07" db="EMBL/GenBank/DDBJ databases">
        <authorList>
            <person name="Camacho E."/>
        </authorList>
    </citation>
    <scope>NUCLEOTIDE SEQUENCE</scope>
    <source>
        <strain evidence="1">MPO218</strain>
    </source>
</reference>
<dbReference type="Pfam" id="PF10994">
    <property type="entry name" value="DUF2817"/>
    <property type="match status" value="1"/>
</dbReference>
<gene>
    <name evidence="1" type="ORF">HRJ34_25250</name>
</gene>
<dbReference type="Proteomes" id="UP000664914">
    <property type="component" value="Chromosome"/>
</dbReference>
<dbReference type="CDD" id="cd06233">
    <property type="entry name" value="M14-like"/>
    <property type="match status" value="1"/>
</dbReference>
<proteinExistence type="predicted"/>
<accession>A0A975HGP8</accession>
<evidence type="ECO:0000313" key="2">
    <source>
        <dbReference type="Proteomes" id="UP000664914"/>
    </source>
</evidence>